<evidence type="ECO:0000256" key="4">
    <source>
        <dbReference type="ARBA" id="ARBA00023125"/>
    </source>
</evidence>
<evidence type="ECO:0000313" key="10">
    <source>
        <dbReference type="EMBL" id="KPM43146.1"/>
    </source>
</evidence>
<dbReference type="OrthoDB" id="2593732at2759"/>
<dbReference type="InterPro" id="IPR001138">
    <property type="entry name" value="Zn2Cys6_DnaBD"/>
</dbReference>
<keyword evidence="1" id="KW-0479">Metal-binding</keyword>
<dbReference type="CDD" id="cd00067">
    <property type="entry name" value="GAL4"/>
    <property type="match status" value="1"/>
</dbReference>
<dbReference type="SUPFAM" id="SSF51735">
    <property type="entry name" value="NAD(P)-binding Rossmann-fold domains"/>
    <property type="match status" value="1"/>
</dbReference>
<dbReference type="STRING" id="78410.A0A0P7BRX1"/>
<gene>
    <name evidence="10" type="ORF">AK830_g3379</name>
</gene>
<protein>
    <recommendedName>
        <fullName evidence="12">Zn(2)-C6 fungal-type domain-containing protein</fullName>
    </recommendedName>
</protein>
<dbReference type="Gene3D" id="3.90.25.10">
    <property type="entry name" value="UDP-galactose 4-epimerase, domain 1"/>
    <property type="match status" value="1"/>
</dbReference>
<dbReference type="GO" id="GO:0008270">
    <property type="term" value="F:zinc ion binding"/>
    <property type="evidence" value="ECO:0007669"/>
    <property type="project" value="InterPro"/>
</dbReference>
<dbReference type="InterPro" id="IPR021858">
    <property type="entry name" value="Fun_TF"/>
</dbReference>
<dbReference type="GO" id="GO:0003677">
    <property type="term" value="F:DNA binding"/>
    <property type="evidence" value="ECO:0007669"/>
    <property type="project" value="UniProtKB-KW"/>
</dbReference>
<keyword evidence="4" id="KW-0238">DNA-binding</keyword>
<dbReference type="EMBL" id="LKCW01000037">
    <property type="protein sequence ID" value="KPM43146.1"/>
    <property type="molecule type" value="Genomic_DNA"/>
</dbReference>
<dbReference type="PANTHER" id="PTHR36206:SF4">
    <property type="entry name" value="HYPOTHETICAL CONSERVED PROTEIN (EUROFUNG)-RELATED"/>
    <property type="match status" value="1"/>
</dbReference>
<dbReference type="Gene3D" id="4.10.240.10">
    <property type="entry name" value="Zn(2)-C6 fungal-type DNA-binding domain"/>
    <property type="match status" value="1"/>
</dbReference>
<proteinExistence type="predicted"/>
<evidence type="ECO:0000256" key="7">
    <source>
        <dbReference type="SAM" id="MobiDB-lite"/>
    </source>
</evidence>
<evidence type="ECO:0000259" key="8">
    <source>
        <dbReference type="Pfam" id="PF00172"/>
    </source>
</evidence>
<dbReference type="Pfam" id="PF11951">
    <property type="entry name" value="Fungal_trans_2"/>
    <property type="match status" value="1"/>
</dbReference>
<evidence type="ECO:0000256" key="1">
    <source>
        <dbReference type="ARBA" id="ARBA00022723"/>
    </source>
</evidence>
<dbReference type="SUPFAM" id="SSF57701">
    <property type="entry name" value="Zn2/Cys6 DNA-binding domain"/>
    <property type="match status" value="1"/>
</dbReference>
<name>A0A0P7BRX1_9HYPO</name>
<dbReference type="Proteomes" id="UP000050424">
    <property type="component" value="Unassembled WGS sequence"/>
</dbReference>
<evidence type="ECO:0000256" key="5">
    <source>
        <dbReference type="ARBA" id="ARBA00023163"/>
    </source>
</evidence>
<organism evidence="10 11">
    <name type="scientific">Neonectria ditissima</name>
    <dbReference type="NCBI Taxonomy" id="78410"/>
    <lineage>
        <taxon>Eukaryota</taxon>
        <taxon>Fungi</taxon>
        <taxon>Dikarya</taxon>
        <taxon>Ascomycota</taxon>
        <taxon>Pezizomycotina</taxon>
        <taxon>Sordariomycetes</taxon>
        <taxon>Hypocreomycetidae</taxon>
        <taxon>Hypocreales</taxon>
        <taxon>Nectriaceae</taxon>
        <taxon>Neonectria</taxon>
    </lineage>
</organism>
<evidence type="ECO:0000259" key="9">
    <source>
        <dbReference type="Pfam" id="PF05368"/>
    </source>
</evidence>
<evidence type="ECO:0000256" key="2">
    <source>
        <dbReference type="ARBA" id="ARBA00022833"/>
    </source>
</evidence>
<dbReference type="Gene3D" id="3.40.50.720">
    <property type="entry name" value="NAD(P)-binding Rossmann-like Domain"/>
    <property type="match status" value="1"/>
</dbReference>
<keyword evidence="6" id="KW-0539">Nucleus</keyword>
<keyword evidence="11" id="KW-1185">Reference proteome</keyword>
<evidence type="ECO:0000313" key="11">
    <source>
        <dbReference type="Proteomes" id="UP000050424"/>
    </source>
</evidence>
<dbReference type="PANTHER" id="PTHR36206">
    <property type="entry name" value="ASPERCRYPTIN BIOSYNTHESIS CLUSTER-SPECIFIC TRANSCRIPTION REGULATOR ATNN-RELATED"/>
    <property type="match status" value="1"/>
</dbReference>
<feature type="region of interest" description="Disordered" evidence="7">
    <location>
        <begin position="442"/>
        <end position="473"/>
    </location>
</feature>
<accession>A0A0P7BRX1</accession>
<dbReference type="InterPro" id="IPR036864">
    <property type="entry name" value="Zn2-C6_fun-type_DNA-bd_sf"/>
</dbReference>
<evidence type="ECO:0000256" key="6">
    <source>
        <dbReference type="ARBA" id="ARBA00023242"/>
    </source>
</evidence>
<feature type="domain" description="Zn(2)-C6 fungal-type" evidence="8">
    <location>
        <begin position="486"/>
        <end position="516"/>
    </location>
</feature>
<evidence type="ECO:0000256" key="3">
    <source>
        <dbReference type="ARBA" id="ARBA00023015"/>
    </source>
</evidence>
<feature type="compositionally biased region" description="Basic residues" evidence="7">
    <location>
        <begin position="448"/>
        <end position="462"/>
    </location>
</feature>
<reference evidence="10 11" key="1">
    <citation type="submission" date="2015-09" db="EMBL/GenBank/DDBJ databases">
        <title>Draft genome of a European isolate of the apple canker pathogen Neonectria ditissima.</title>
        <authorList>
            <person name="Gomez-Cortecero A."/>
            <person name="Harrison R.J."/>
            <person name="Armitage A.D."/>
        </authorList>
    </citation>
    <scope>NUCLEOTIDE SEQUENCE [LARGE SCALE GENOMIC DNA]</scope>
    <source>
        <strain evidence="10 11">R09/05</strain>
    </source>
</reference>
<dbReference type="InterPro" id="IPR036291">
    <property type="entry name" value="NAD(P)-bd_dom_sf"/>
</dbReference>
<evidence type="ECO:0008006" key="12">
    <source>
        <dbReference type="Google" id="ProtNLM"/>
    </source>
</evidence>
<dbReference type="InterPro" id="IPR008030">
    <property type="entry name" value="NmrA-like"/>
</dbReference>
<keyword evidence="5" id="KW-0804">Transcription</keyword>
<keyword evidence="3" id="KW-0805">Transcription regulation</keyword>
<dbReference type="InterPro" id="IPR052360">
    <property type="entry name" value="Transcr_Regulatory_Proteins"/>
</dbReference>
<dbReference type="AlphaFoldDB" id="A0A0P7BRX1"/>
<sequence length="987" mass="109290">MSTIINALLESTTQQFIITALTRESSMQKQGVLHLASRGVKIVSVDLAGSEKELEKALFGVDVVISTIYGGSVMAEIPLINASKAAGVKRYLPCFFATVAPPKGALMLRDLKEDVLNHIKNIHMPYTVIDVGWWYQVTLPRLPSGRIDYAVMETADGIAGDGNVPFALTDSRDIGKYVARIISDPRTLNRMVFAYNEVLTHNEIYDLLEGLGGEKLERKYVPAEAIQASIAEIEATKPTPDSLEFITLAQYQYWYSCGVRGDNTPENARYLGYLLAKDLYPELKGTSLATYTQEVIDGKGKRAYEHLKDLPAARAESKSKEPRWNAPARLILLHTSQGNDEALDRKWAWAFRRISLTSRGSEDTPEVFRQIGDDDDAGRILMKTKYLTSNAWSSTSSGASIHGFTSDYAYALPYLPVQARYLNLEPLHTPKRRNLADSMGQTLATPTRCRRQTRPSPRRLGKHGQAPREPGPAAALVGHQLTLGQRTRHVKCDETKPSCRKCIKAGWKCDGYPAQADTKSISGNSSQSMTTTTTTSARPLNITAYSLPFRIPGSQKDRQMLHYFCVQGASDMSGFLSSDFWSRTVLRDSHQEPAVRQALVALSSLHLDYVTTDSPGADVAGEETLRDYGRAIRALQKRIANQGDDATKAVLICCVLFYCFESTVGNTEAAMKHLSNGLQVLASHQRTRSEVHDVGDMASLSDVFARLDLQATLFNDGRMPFLTLISNEEREQGIVHASENGAFSALHEAQRSLDKLQNWLSRLLTDTASYKGQALQTVPPHFLAEKKNMVTELNRWSQQFEAWQATNNATNEQTLCGIRILLINHQIFHMMLASVLPDDGRIFGCSPNPAAMEVIDRVEAILRSSQEQAAAARTATNPRRNFSSETGIIAPLFLLAVKCADESVCKRAGELLATCRRREGLYDASEMVEVLQRLGKIRAQRRSVYEQAGVVDTADRSLEYWAADLFSDMISGMDQIGKPKPTDAADA</sequence>
<comment type="caution">
    <text evidence="10">The sequence shown here is derived from an EMBL/GenBank/DDBJ whole genome shotgun (WGS) entry which is preliminary data.</text>
</comment>
<dbReference type="Pfam" id="PF00172">
    <property type="entry name" value="Zn_clus"/>
    <property type="match status" value="1"/>
</dbReference>
<dbReference type="Pfam" id="PF05368">
    <property type="entry name" value="NmrA"/>
    <property type="match status" value="1"/>
</dbReference>
<dbReference type="GO" id="GO:0000981">
    <property type="term" value="F:DNA-binding transcription factor activity, RNA polymerase II-specific"/>
    <property type="evidence" value="ECO:0007669"/>
    <property type="project" value="InterPro"/>
</dbReference>
<keyword evidence="2" id="KW-0862">Zinc</keyword>
<feature type="domain" description="NmrA-like" evidence="9">
    <location>
        <begin position="4"/>
        <end position="233"/>
    </location>
</feature>